<sequence>MIYSGNLISKWQVPDKLVEVFGLIRQGRPDAYFLILTPERHRELVEPHLKRAGIAPEDYGIYSCPHVEVVRYLCAADVALLLRKRHPANEVAAPGKFSECMLTGLSIIMTEGMGELAALYQGL</sequence>
<dbReference type="Gene3D" id="3.40.50.2000">
    <property type="entry name" value="Glycogen Phosphorylase B"/>
    <property type="match status" value="1"/>
</dbReference>
<keyword evidence="1" id="KW-0808">Transferase</keyword>
<evidence type="ECO:0000313" key="1">
    <source>
        <dbReference type="EMBL" id="TMQ67759.1"/>
    </source>
</evidence>
<comment type="caution">
    <text evidence="1">The sequence shown here is derived from an EMBL/GenBank/DDBJ whole genome shotgun (WGS) entry which is preliminary data.</text>
</comment>
<name>A0A538TVW6_UNCEI</name>
<organism evidence="1 2">
    <name type="scientific">Eiseniibacteriota bacterium</name>
    <dbReference type="NCBI Taxonomy" id="2212470"/>
    <lineage>
        <taxon>Bacteria</taxon>
        <taxon>Candidatus Eiseniibacteriota</taxon>
    </lineage>
</organism>
<dbReference type="Proteomes" id="UP000316609">
    <property type="component" value="Unassembled WGS sequence"/>
</dbReference>
<evidence type="ECO:0000313" key="2">
    <source>
        <dbReference type="Proteomes" id="UP000316609"/>
    </source>
</evidence>
<proteinExistence type="predicted"/>
<accession>A0A538TVW6</accession>
<gene>
    <name evidence="1" type="ORF">E6K78_03780</name>
</gene>
<protein>
    <submittedName>
        <fullName evidence="1">Glycosyltransferase family 4 protein</fullName>
    </submittedName>
</protein>
<reference evidence="1 2" key="1">
    <citation type="journal article" date="2019" name="Nat. Microbiol.">
        <title>Mediterranean grassland soil C-N compound turnover is dependent on rainfall and depth, and is mediated by genomically divergent microorganisms.</title>
        <authorList>
            <person name="Diamond S."/>
            <person name="Andeer P.F."/>
            <person name="Li Z."/>
            <person name="Crits-Christoph A."/>
            <person name="Burstein D."/>
            <person name="Anantharaman K."/>
            <person name="Lane K.R."/>
            <person name="Thomas B.C."/>
            <person name="Pan C."/>
            <person name="Northen T.R."/>
            <person name="Banfield J.F."/>
        </authorList>
    </citation>
    <scope>NUCLEOTIDE SEQUENCE [LARGE SCALE GENOMIC DNA]</scope>
    <source>
        <strain evidence="1">WS_8</strain>
    </source>
</reference>
<dbReference type="GO" id="GO:0016740">
    <property type="term" value="F:transferase activity"/>
    <property type="evidence" value="ECO:0007669"/>
    <property type="project" value="UniProtKB-KW"/>
</dbReference>
<dbReference type="EMBL" id="VBOY01000031">
    <property type="protein sequence ID" value="TMQ67759.1"/>
    <property type="molecule type" value="Genomic_DNA"/>
</dbReference>
<dbReference type="AlphaFoldDB" id="A0A538TVW6"/>